<organism evidence="2">
    <name type="scientific">Eutreptiella gymnastica</name>
    <dbReference type="NCBI Taxonomy" id="73025"/>
    <lineage>
        <taxon>Eukaryota</taxon>
        <taxon>Discoba</taxon>
        <taxon>Euglenozoa</taxon>
        <taxon>Euglenida</taxon>
        <taxon>Spirocuta</taxon>
        <taxon>Euglenophyceae</taxon>
        <taxon>Eutreptiales</taxon>
        <taxon>Eutreptiaceae</taxon>
        <taxon>Eutreptiella</taxon>
    </lineage>
</organism>
<feature type="region of interest" description="Disordered" evidence="1">
    <location>
        <begin position="118"/>
        <end position="149"/>
    </location>
</feature>
<sequence length="303" mass="33870">MPSQLTTPMLSSLPMTLENLNILGDLFAADTGGASSLDSGFDYHRVTDMWTSAVTESPAKLSADFGFPLADLDAEFCDSGAYTRQLSTDVLDSSMADCESKMLRHLFGEVQTSENRFYVSNSENGSTDKSSVGSDSTEENQNPCRSSLQNDLRQKAVEKFNEHKAEQARLVQQLKAVREEKRQTLALHGAAARRLRFLNISAATLEDLQDVAEVEVHHVHETHALELKRIQETSQQEHVKHRRAVIEELAQQISRVTRKLQARLAEPTLDEDPVVLSLRSWAQDFAPDTEAFSPNILPALWQF</sequence>
<name>A0A7S1IFP8_9EUGL</name>
<evidence type="ECO:0000256" key="1">
    <source>
        <dbReference type="SAM" id="MobiDB-lite"/>
    </source>
</evidence>
<reference evidence="2" key="1">
    <citation type="submission" date="2021-01" db="EMBL/GenBank/DDBJ databases">
        <authorList>
            <person name="Corre E."/>
            <person name="Pelletier E."/>
            <person name="Niang G."/>
            <person name="Scheremetjew M."/>
            <person name="Finn R."/>
            <person name="Kale V."/>
            <person name="Holt S."/>
            <person name="Cochrane G."/>
            <person name="Meng A."/>
            <person name="Brown T."/>
            <person name="Cohen L."/>
        </authorList>
    </citation>
    <scope>NUCLEOTIDE SEQUENCE</scope>
    <source>
        <strain evidence="2">NIES-381</strain>
    </source>
</reference>
<dbReference type="AlphaFoldDB" id="A0A7S1IFP8"/>
<proteinExistence type="predicted"/>
<dbReference type="EMBL" id="HBGA01059868">
    <property type="protein sequence ID" value="CAD9011057.1"/>
    <property type="molecule type" value="Transcribed_RNA"/>
</dbReference>
<gene>
    <name evidence="2" type="ORF">EGYM00392_LOCUS22157</name>
</gene>
<accession>A0A7S1IFP8</accession>
<protein>
    <submittedName>
        <fullName evidence="2">Uncharacterized protein</fullName>
    </submittedName>
</protein>
<evidence type="ECO:0000313" key="2">
    <source>
        <dbReference type="EMBL" id="CAD9011057.1"/>
    </source>
</evidence>